<feature type="compositionally biased region" description="Polar residues" evidence="1">
    <location>
        <begin position="100"/>
        <end position="110"/>
    </location>
</feature>
<feature type="compositionally biased region" description="Polar residues" evidence="1">
    <location>
        <begin position="188"/>
        <end position="202"/>
    </location>
</feature>
<gene>
    <name evidence="2" type="ORF">SLS62_002103</name>
</gene>
<evidence type="ECO:0000313" key="2">
    <source>
        <dbReference type="EMBL" id="KAK7755818.1"/>
    </source>
</evidence>
<accession>A0AAN9UX05</accession>
<feature type="compositionally biased region" description="Low complexity" evidence="1">
    <location>
        <begin position="387"/>
        <end position="399"/>
    </location>
</feature>
<dbReference type="Proteomes" id="UP001320420">
    <property type="component" value="Unassembled WGS sequence"/>
</dbReference>
<feature type="compositionally biased region" description="Basic and acidic residues" evidence="1">
    <location>
        <begin position="234"/>
        <end position="244"/>
    </location>
</feature>
<comment type="caution">
    <text evidence="2">The sequence shown here is derived from an EMBL/GenBank/DDBJ whole genome shotgun (WGS) entry which is preliminary data.</text>
</comment>
<evidence type="ECO:0000256" key="1">
    <source>
        <dbReference type="SAM" id="MobiDB-lite"/>
    </source>
</evidence>
<evidence type="ECO:0000313" key="3">
    <source>
        <dbReference type="Proteomes" id="UP001320420"/>
    </source>
</evidence>
<dbReference type="EMBL" id="JAKJXP020000010">
    <property type="protein sequence ID" value="KAK7755818.1"/>
    <property type="molecule type" value="Genomic_DNA"/>
</dbReference>
<reference evidence="2 3" key="1">
    <citation type="submission" date="2024-02" db="EMBL/GenBank/DDBJ databases">
        <title>De novo assembly and annotation of 12 fungi associated with fruit tree decline syndrome in Ontario, Canada.</title>
        <authorList>
            <person name="Sulman M."/>
            <person name="Ellouze W."/>
            <person name="Ilyukhin E."/>
        </authorList>
    </citation>
    <scope>NUCLEOTIDE SEQUENCE [LARGE SCALE GENOMIC DNA]</scope>
    <source>
        <strain evidence="2 3">M11/M66-122</strain>
    </source>
</reference>
<organism evidence="2 3">
    <name type="scientific">Diatrype stigma</name>
    <dbReference type="NCBI Taxonomy" id="117547"/>
    <lineage>
        <taxon>Eukaryota</taxon>
        <taxon>Fungi</taxon>
        <taxon>Dikarya</taxon>
        <taxon>Ascomycota</taxon>
        <taxon>Pezizomycotina</taxon>
        <taxon>Sordariomycetes</taxon>
        <taxon>Xylariomycetidae</taxon>
        <taxon>Xylariales</taxon>
        <taxon>Diatrypaceae</taxon>
        <taxon>Diatrype</taxon>
    </lineage>
</organism>
<protein>
    <submittedName>
        <fullName evidence="2">Uncharacterized protein</fullName>
    </submittedName>
</protein>
<feature type="region of interest" description="Disordered" evidence="1">
    <location>
        <begin position="278"/>
        <end position="517"/>
    </location>
</feature>
<sequence>MPPPPITSTQPPKAPSLTFPPGRSVSSQTTATTGTKRKGKKRQANEISEANGGEEQNGVGTNGNEREPKRRMTAKERKEAAKTPQQREESEERRRRKWSKTSGITGCSDQARTEATRTYLQQLGGRPQYSWMNEPTPQPTPRRPEAPGVVASSAAEKAARKTTQRKSPKKTAVRKRAVQKAADINGAHNVQQVPGASGSPTLTKHIVGRGSKDTKTGTSVAIAASPSSVLDAPVLERNRAEESTRAAVARAMPQASIPTPSENVQAVTAEEIALGAAFEEAHFGSDDEGVQGETGSGAGAGSRLPTPTPQSNQDTSEDAVDDSWMKELFGDEDDDNAGVQEGTGSGAGAGSQSPTPPPQSNNQATEEDAEESLFGDGDDGSLDNILDDFFGAGPDADGASQSPARPPQDATEEDAMEDLFGPEDDHAGAQEESEFGAGAESDMPTPPENHQMDEGDAQDVAFIEESFSNDMDDGALDDLLESFYGAGSSTGAGSRPSSPPPHSDQHAVEHDAQDDEWINESFDLGNDDAVADLLAGFGETEEAGSAVGAGSSSPTPPEHNEAVDKATRHVGFVEAMTSCEIDEEIIEALEGFLDEALQAKYKLPPLPKNRPSDLSPEDARFIMSLWDPKADQSVILPRFLEINGVKSTGAFPGLKGMPSYRIIRGSSVEDRR</sequence>
<feature type="compositionally biased region" description="Polar residues" evidence="1">
    <location>
        <begin position="487"/>
        <end position="496"/>
    </location>
</feature>
<proteinExistence type="predicted"/>
<feature type="compositionally biased region" description="Acidic residues" evidence="1">
    <location>
        <begin position="470"/>
        <end position="480"/>
    </location>
</feature>
<feature type="compositionally biased region" description="Basic and acidic residues" evidence="1">
    <location>
        <begin position="64"/>
        <end position="93"/>
    </location>
</feature>
<feature type="compositionally biased region" description="Acidic residues" evidence="1">
    <location>
        <begin position="410"/>
        <end position="422"/>
    </location>
</feature>
<feature type="compositionally biased region" description="Basic residues" evidence="1">
    <location>
        <begin position="160"/>
        <end position="178"/>
    </location>
</feature>
<dbReference type="AlphaFoldDB" id="A0AAN9UX05"/>
<feature type="region of interest" description="Disordered" evidence="1">
    <location>
        <begin position="542"/>
        <end position="562"/>
    </location>
</feature>
<feature type="compositionally biased region" description="Acidic residues" evidence="1">
    <location>
        <begin position="365"/>
        <end position="381"/>
    </location>
</feature>
<name>A0AAN9UX05_9PEZI</name>
<feature type="compositionally biased region" description="Low complexity" evidence="1">
    <location>
        <begin position="543"/>
        <end position="553"/>
    </location>
</feature>
<feature type="region of interest" description="Disordered" evidence="1">
    <location>
        <begin position="1"/>
        <end position="264"/>
    </location>
</feature>
<keyword evidence="3" id="KW-1185">Reference proteome</keyword>